<dbReference type="EMBL" id="ABOX02000013">
    <property type="protein sequence ID" value="EEF60870.1"/>
    <property type="molecule type" value="Genomic_DNA"/>
</dbReference>
<keyword evidence="1" id="KW-0472">Membrane</keyword>
<feature type="transmembrane region" description="Helical" evidence="1">
    <location>
        <begin position="21"/>
        <end position="44"/>
    </location>
</feature>
<protein>
    <recommendedName>
        <fullName evidence="4">Transmembrane protein</fullName>
    </recommendedName>
</protein>
<evidence type="ECO:0000256" key="1">
    <source>
        <dbReference type="SAM" id="Phobius"/>
    </source>
</evidence>
<evidence type="ECO:0000313" key="3">
    <source>
        <dbReference type="Proteomes" id="UP000003688"/>
    </source>
</evidence>
<gene>
    <name evidence="2" type="ORF">Cflav_PD4039</name>
</gene>
<keyword evidence="3" id="KW-1185">Reference proteome</keyword>
<evidence type="ECO:0008006" key="4">
    <source>
        <dbReference type="Google" id="ProtNLM"/>
    </source>
</evidence>
<reference evidence="2 3" key="1">
    <citation type="journal article" date="2011" name="J. Bacteriol.">
        <title>Genome sequence of 'Pedosphaera parvula' Ellin514, an aerobic Verrucomicrobial isolate from pasture soil.</title>
        <authorList>
            <person name="Kant R."/>
            <person name="van Passel M.W."/>
            <person name="Sangwan P."/>
            <person name="Palva A."/>
            <person name="Lucas S."/>
            <person name="Copeland A."/>
            <person name="Lapidus A."/>
            <person name="Glavina Del Rio T."/>
            <person name="Dalin E."/>
            <person name="Tice H."/>
            <person name="Bruce D."/>
            <person name="Goodwin L."/>
            <person name="Pitluck S."/>
            <person name="Chertkov O."/>
            <person name="Larimer F.W."/>
            <person name="Land M.L."/>
            <person name="Hauser L."/>
            <person name="Brettin T.S."/>
            <person name="Detter J.C."/>
            <person name="Han S."/>
            <person name="de Vos W.M."/>
            <person name="Janssen P.H."/>
            <person name="Smidt H."/>
        </authorList>
    </citation>
    <scope>NUCLEOTIDE SEQUENCE [LARGE SCALE GENOMIC DNA]</scope>
    <source>
        <strain evidence="2 3">Ellin514</strain>
    </source>
</reference>
<comment type="caution">
    <text evidence="2">The sequence shown here is derived from an EMBL/GenBank/DDBJ whole genome shotgun (WGS) entry which is preliminary data.</text>
</comment>
<dbReference type="AlphaFoldDB" id="B9XGU9"/>
<keyword evidence="1" id="KW-0812">Transmembrane</keyword>
<sequence length="98" mass="10957">MNNQTKQILTRWQALKNGDGLGRATTMARGLWIIGLGLCVFVIFGIIYRLHLVAVAIPAAALGWIVAERNALLARSVQWPILTAYIDWKRVEADLNKK</sequence>
<dbReference type="STRING" id="320771.Cflav_PD4039"/>
<accession>B9XGU9</accession>
<organism evidence="2 3">
    <name type="scientific">Pedosphaera parvula (strain Ellin514)</name>
    <dbReference type="NCBI Taxonomy" id="320771"/>
    <lineage>
        <taxon>Bacteria</taxon>
        <taxon>Pseudomonadati</taxon>
        <taxon>Verrucomicrobiota</taxon>
        <taxon>Pedosphaerae</taxon>
        <taxon>Pedosphaerales</taxon>
        <taxon>Pedosphaeraceae</taxon>
        <taxon>Pedosphaera</taxon>
    </lineage>
</organism>
<keyword evidence="1" id="KW-1133">Transmembrane helix</keyword>
<dbReference type="RefSeq" id="WP_007415045.1">
    <property type="nucleotide sequence ID" value="NZ_ABOX02000013.1"/>
</dbReference>
<proteinExistence type="predicted"/>
<dbReference type="Proteomes" id="UP000003688">
    <property type="component" value="Unassembled WGS sequence"/>
</dbReference>
<evidence type="ECO:0000313" key="2">
    <source>
        <dbReference type="EMBL" id="EEF60870.1"/>
    </source>
</evidence>
<name>B9XGU9_PEDPL</name>